<feature type="transmembrane region" description="Helical" evidence="1">
    <location>
        <begin position="93"/>
        <end position="112"/>
    </location>
</feature>
<gene>
    <name evidence="2" type="ORF">NRE15_01140</name>
</gene>
<dbReference type="Proteomes" id="UP001315967">
    <property type="component" value="Chromosome"/>
</dbReference>
<feature type="transmembrane region" description="Helical" evidence="1">
    <location>
        <begin position="65"/>
        <end position="87"/>
    </location>
</feature>
<feature type="transmembrane region" description="Helical" evidence="1">
    <location>
        <begin position="157"/>
        <end position="177"/>
    </location>
</feature>
<reference evidence="2 3" key="1">
    <citation type="submission" date="2022-08" db="EMBL/GenBank/DDBJ databases">
        <title>Aerococcaceae sp. nov isolated from spoiled eye mask.</title>
        <authorList>
            <person name="Zhou G."/>
            <person name="Xie X.-B."/>
            <person name="Shi Q.-S."/>
            <person name="Wang Y.-S."/>
            <person name="Wen X."/>
            <person name="Peng H."/>
            <person name="Yang X.-J."/>
            <person name="Tao H.-B."/>
            <person name="Huang X.-M."/>
        </authorList>
    </citation>
    <scope>NUCLEOTIDE SEQUENCE [LARGE SCALE GENOMIC DNA]</scope>
    <source>
        <strain evidence="3">DM20194951</strain>
    </source>
</reference>
<protein>
    <recommendedName>
        <fullName evidence="4">Yip1 domain-containing protein</fullName>
    </recommendedName>
</protein>
<keyword evidence="1" id="KW-0812">Transmembrane</keyword>
<feature type="transmembrane region" description="Helical" evidence="1">
    <location>
        <begin position="184"/>
        <end position="203"/>
    </location>
</feature>
<keyword evidence="1" id="KW-0472">Membrane</keyword>
<feature type="transmembrane region" description="Helical" evidence="1">
    <location>
        <begin position="34"/>
        <end position="53"/>
    </location>
</feature>
<keyword evidence="1" id="KW-1133">Transmembrane helix</keyword>
<evidence type="ECO:0008006" key="4">
    <source>
        <dbReference type="Google" id="ProtNLM"/>
    </source>
</evidence>
<feature type="transmembrane region" description="Helical" evidence="1">
    <location>
        <begin position="12"/>
        <end position="28"/>
    </location>
</feature>
<proteinExistence type="predicted"/>
<evidence type="ECO:0000313" key="3">
    <source>
        <dbReference type="Proteomes" id="UP001315967"/>
    </source>
</evidence>
<dbReference type="RefSeq" id="WP_313793809.1">
    <property type="nucleotide sequence ID" value="NZ_CP102453.1"/>
</dbReference>
<sequence length="209" mass="23195">MLLGNLHQSNVIILFSLFFGAVGFGFSITGDTQYALVSLIIATVASFFNFKFGDNFELTEEEISFALELEVLSQFVVFGMLPAGFLINITNGSMLGLLVMTLYLLAVAIRLAHYNRAQRFQGEVMEGYTEGVPLEHSVLIIPLVSLLAYLIDQSIMQYVYIVLYILLAAATVIRFPVPKLKSEWIWGILGVSIVVAGLLIWFGPLYPEV</sequence>
<keyword evidence="3" id="KW-1185">Reference proteome</keyword>
<accession>A0ABY5P6U6</accession>
<dbReference type="EMBL" id="CP102453">
    <property type="protein sequence ID" value="UUX34306.1"/>
    <property type="molecule type" value="Genomic_DNA"/>
</dbReference>
<evidence type="ECO:0000313" key="2">
    <source>
        <dbReference type="EMBL" id="UUX34306.1"/>
    </source>
</evidence>
<organism evidence="2 3">
    <name type="scientific">Fundicoccus culcitae</name>
    <dbReference type="NCBI Taxonomy" id="2969821"/>
    <lineage>
        <taxon>Bacteria</taxon>
        <taxon>Bacillati</taxon>
        <taxon>Bacillota</taxon>
        <taxon>Bacilli</taxon>
        <taxon>Lactobacillales</taxon>
        <taxon>Aerococcaceae</taxon>
        <taxon>Fundicoccus</taxon>
    </lineage>
</organism>
<evidence type="ECO:0000256" key="1">
    <source>
        <dbReference type="SAM" id="Phobius"/>
    </source>
</evidence>
<feature type="transmembrane region" description="Helical" evidence="1">
    <location>
        <begin position="132"/>
        <end position="151"/>
    </location>
</feature>
<name>A0ABY5P6U6_9LACT</name>